<protein>
    <submittedName>
        <fullName evidence="1">Uncharacterized protein</fullName>
    </submittedName>
</protein>
<evidence type="ECO:0000313" key="2">
    <source>
        <dbReference type="Proteomes" id="UP000821845"/>
    </source>
</evidence>
<dbReference type="Proteomes" id="UP000821845">
    <property type="component" value="Chromosome 3"/>
</dbReference>
<organism evidence="1 2">
    <name type="scientific">Hyalomma asiaticum</name>
    <name type="common">Tick</name>
    <dbReference type="NCBI Taxonomy" id="266040"/>
    <lineage>
        <taxon>Eukaryota</taxon>
        <taxon>Metazoa</taxon>
        <taxon>Ecdysozoa</taxon>
        <taxon>Arthropoda</taxon>
        <taxon>Chelicerata</taxon>
        <taxon>Arachnida</taxon>
        <taxon>Acari</taxon>
        <taxon>Parasitiformes</taxon>
        <taxon>Ixodida</taxon>
        <taxon>Ixodoidea</taxon>
        <taxon>Ixodidae</taxon>
        <taxon>Hyalomminae</taxon>
        <taxon>Hyalomma</taxon>
    </lineage>
</organism>
<accession>A0ACB7SS30</accession>
<dbReference type="EMBL" id="CM023483">
    <property type="protein sequence ID" value="KAH6936749.1"/>
    <property type="molecule type" value="Genomic_DNA"/>
</dbReference>
<proteinExistence type="predicted"/>
<keyword evidence="2" id="KW-1185">Reference proteome</keyword>
<name>A0ACB7SS30_HYAAI</name>
<comment type="caution">
    <text evidence="1">The sequence shown here is derived from an EMBL/GenBank/DDBJ whole genome shotgun (WGS) entry which is preliminary data.</text>
</comment>
<gene>
    <name evidence="1" type="ORF">HPB50_021290</name>
</gene>
<sequence length="114" mass="12942">MFLESLAKHADSGEEVNMMSKYEELSMEHITRGLFALNEHFIGKPNHPLTVIAKTVFRSLMKGPLHVIAQSTTTFGSLMKPFYFLINTTAEFPLQTLSDETEKIVNIRRKDPSV</sequence>
<evidence type="ECO:0000313" key="1">
    <source>
        <dbReference type="EMBL" id="KAH6936749.1"/>
    </source>
</evidence>
<reference evidence="1" key="1">
    <citation type="submission" date="2020-05" db="EMBL/GenBank/DDBJ databases">
        <title>Large-scale comparative analyses of tick genomes elucidate their genetic diversity and vector capacities.</title>
        <authorList>
            <person name="Jia N."/>
            <person name="Wang J."/>
            <person name="Shi W."/>
            <person name="Du L."/>
            <person name="Sun Y."/>
            <person name="Zhan W."/>
            <person name="Jiang J."/>
            <person name="Wang Q."/>
            <person name="Zhang B."/>
            <person name="Ji P."/>
            <person name="Sakyi L.B."/>
            <person name="Cui X."/>
            <person name="Yuan T."/>
            <person name="Jiang B."/>
            <person name="Yang W."/>
            <person name="Lam T.T.-Y."/>
            <person name="Chang Q."/>
            <person name="Ding S."/>
            <person name="Wang X."/>
            <person name="Zhu J."/>
            <person name="Ruan X."/>
            <person name="Zhao L."/>
            <person name="Wei J."/>
            <person name="Que T."/>
            <person name="Du C."/>
            <person name="Cheng J."/>
            <person name="Dai P."/>
            <person name="Han X."/>
            <person name="Huang E."/>
            <person name="Gao Y."/>
            <person name="Liu J."/>
            <person name="Shao H."/>
            <person name="Ye R."/>
            <person name="Li L."/>
            <person name="Wei W."/>
            <person name="Wang X."/>
            <person name="Wang C."/>
            <person name="Yang T."/>
            <person name="Huo Q."/>
            <person name="Li W."/>
            <person name="Guo W."/>
            <person name="Chen H."/>
            <person name="Zhou L."/>
            <person name="Ni X."/>
            <person name="Tian J."/>
            <person name="Zhou Y."/>
            <person name="Sheng Y."/>
            <person name="Liu T."/>
            <person name="Pan Y."/>
            <person name="Xia L."/>
            <person name="Li J."/>
            <person name="Zhao F."/>
            <person name="Cao W."/>
        </authorList>
    </citation>
    <scope>NUCLEOTIDE SEQUENCE</scope>
    <source>
        <strain evidence="1">Hyas-2018</strain>
    </source>
</reference>